<dbReference type="SMART" id="SM00184">
    <property type="entry name" value="RING"/>
    <property type="match status" value="1"/>
</dbReference>
<dbReference type="EMBL" id="CAJPDQ010000002">
    <property type="protein sequence ID" value="CAF9905738.1"/>
    <property type="molecule type" value="Genomic_DNA"/>
</dbReference>
<reference evidence="4" key="1">
    <citation type="submission" date="2021-03" db="EMBL/GenBank/DDBJ databases">
        <authorList>
            <person name="Tagirdzhanova G."/>
        </authorList>
    </citation>
    <scope>NUCLEOTIDE SEQUENCE</scope>
</reference>
<feature type="region of interest" description="Disordered" evidence="2">
    <location>
        <begin position="342"/>
        <end position="380"/>
    </location>
</feature>
<evidence type="ECO:0000313" key="5">
    <source>
        <dbReference type="Proteomes" id="UP000664169"/>
    </source>
</evidence>
<organism evidence="4 5">
    <name type="scientific">Gomphillus americanus</name>
    <dbReference type="NCBI Taxonomy" id="1940652"/>
    <lineage>
        <taxon>Eukaryota</taxon>
        <taxon>Fungi</taxon>
        <taxon>Dikarya</taxon>
        <taxon>Ascomycota</taxon>
        <taxon>Pezizomycotina</taxon>
        <taxon>Lecanoromycetes</taxon>
        <taxon>OSLEUM clade</taxon>
        <taxon>Ostropomycetidae</taxon>
        <taxon>Ostropales</taxon>
        <taxon>Graphidaceae</taxon>
        <taxon>Gomphilloideae</taxon>
        <taxon>Gomphillus</taxon>
    </lineage>
</organism>
<dbReference type="AlphaFoldDB" id="A0A8H3I5Q0"/>
<name>A0A8H3I5Q0_9LECA</name>
<evidence type="ECO:0000256" key="2">
    <source>
        <dbReference type="SAM" id="MobiDB-lite"/>
    </source>
</evidence>
<protein>
    <recommendedName>
        <fullName evidence="3">RING-type domain-containing protein</fullName>
    </recommendedName>
</protein>
<evidence type="ECO:0000256" key="1">
    <source>
        <dbReference type="PROSITE-ProRule" id="PRU00175"/>
    </source>
</evidence>
<keyword evidence="1" id="KW-0863">Zinc-finger</keyword>
<feature type="compositionally biased region" description="Polar residues" evidence="2">
    <location>
        <begin position="127"/>
        <end position="140"/>
    </location>
</feature>
<dbReference type="InterPro" id="IPR013083">
    <property type="entry name" value="Znf_RING/FYVE/PHD"/>
</dbReference>
<dbReference type="PROSITE" id="PS50089">
    <property type="entry name" value="ZF_RING_2"/>
    <property type="match status" value="1"/>
</dbReference>
<feature type="region of interest" description="Disordered" evidence="2">
    <location>
        <begin position="613"/>
        <end position="643"/>
    </location>
</feature>
<keyword evidence="1" id="KW-0479">Metal-binding</keyword>
<dbReference type="SUPFAM" id="SSF57850">
    <property type="entry name" value="RING/U-box"/>
    <property type="match status" value="1"/>
</dbReference>
<dbReference type="Gene3D" id="3.30.40.10">
    <property type="entry name" value="Zinc/RING finger domain, C3HC4 (zinc finger)"/>
    <property type="match status" value="1"/>
</dbReference>
<comment type="caution">
    <text evidence="4">The sequence shown here is derived from an EMBL/GenBank/DDBJ whole genome shotgun (WGS) entry which is preliminary data.</text>
</comment>
<dbReference type="OrthoDB" id="1711136at2759"/>
<evidence type="ECO:0000313" key="4">
    <source>
        <dbReference type="EMBL" id="CAF9905738.1"/>
    </source>
</evidence>
<dbReference type="Proteomes" id="UP000664169">
    <property type="component" value="Unassembled WGS sequence"/>
</dbReference>
<accession>A0A8H3I5Q0</accession>
<sequence>MDIAGHVKIVFWDTRMAAVGMTPQQARIPFIPDQTDFVNTWHDWHRGFRRLDLGNGTETFQHLTGQPLNEVSIGRLPLPADGSSPYDSRAIKWMVVPDVPVELFPSQQEVLVIPDEDRLFDSDEESSGQTTSNQISTHAISTREINDQASLATSTGPRGSNNLSHNLLHTRNLRSFLERLNSLGSLIVSTSVRLRQLVDLSQISSTEGNNLREEIEELMNMAEETARRASSLTFYQRLRINAIASGREINLYTDHRTSNQTNTTTEPIPSRQNRTAAVTERIATVFGTREEVQQADYESPLTLMFNRQHAWRARMDRLHQEEEERYIILSALRRHIIRRMRPSLPPPERISSPPPPIRNLSTGNEVDEQGQPLPSDNTSPLQINDTDMDTFLDPVRRLVLSQLREHLPFPEWISRLTYEHRLTGIISEYTKGLAETLSTGHRSSSPLPDEYESEAIQDLIQKLLECIYPRQPGESLRNYIARIGLENTRRVEQNHQAMANVGGDMNTTTQFPPQRHRPFQTPATFRSLQPPPDRLEPPSRPLASSETMVQLQCIACREQIANIALVPCGHMLMCRWCSEQHALVRDDQGRRLGTTCPMCRQKIKQRLRIWGLDGDKEEGGRPTQEGGMEDGNGDSGGNVVHAA</sequence>
<dbReference type="Pfam" id="PF13920">
    <property type="entry name" value="zf-C3HC4_3"/>
    <property type="match status" value="1"/>
</dbReference>
<keyword evidence="1" id="KW-0862">Zinc</keyword>
<feature type="domain" description="RING-type" evidence="3">
    <location>
        <begin position="553"/>
        <end position="600"/>
    </location>
</feature>
<dbReference type="GO" id="GO:0008270">
    <property type="term" value="F:zinc ion binding"/>
    <property type="evidence" value="ECO:0007669"/>
    <property type="project" value="UniProtKB-KW"/>
</dbReference>
<keyword evidence="5" id="KW-1185">Reference proteome</keyword>
<feature type="region of interest" description="Disordered" evidence="2">
    <location>
        <begin position="511"/>
        <end position="542"/>
    </location>
</feature>
<feature type="compositionally biased region" description="Pro residues" evidence="2">
    <location>
        <begin position="343"/>
        <end position="357"/>
    </location>
</feature>
<feature type="region of interest" description="Disordered" evidence="2">
    <location>
        <begin position="121"/>
        <end position="144"/>
    </location>
</feature>
<dbReference type="InterPro" id="IPR001841">
    <property type="entry name" value="Znf_RING"/>
</dbReference>
<gene>
    <name evidence="4" type="ORF">GOMPHAMPRED_003347</name>
</gene>
<evidence type="ECO:0000259" key="3">
    <source>
        <dbReference type="PROSITE" id="PS50089"/>
    </source>
</evidence>
<proteinExistence type="predicted"/>